<keyword evidence="6 11" id="KW-0378">Hydrolase</keyword>
<evidence type="ECO:0000259" key="12">
    <source>
        <dbReference type="SMART" id="SM00228"/>
    </source>
</evidence>
<evidence type="ECO:0000313" key="13">
    <source>
        <dbReference type="EMBL" id="GLS82719.1"/>
    </source>
</evidence>
<dbReference type="AlphaFoldDB" id="A0AA37TTE6"/>
<evidence type="ECO:0000256" key="11">
    <source>
        <dbReference type="RuleBase" id="RU362031"/>
    </source>
</evidence>
<keyword evidence="7 11" id="KW-0862">Zinc</keyword>
<dbReference type="Pfam" id="PF02163">
    <property type="entry name" value="Peptidase_M50"/>
    <property type="match status" value="1"/>
</dbReference>
<dbReference type="Gene3D" id="2.30.42.10">
    <property type="match status" value="2"/>
</dbReference>
<reference evidence="13 14" key="1">
    <citation type="journal article" date="2014" name="Int. J. Syst. Evol. Microbiol.">
        <title>Complete genome sequence of Corynebacterium casei LMG S-19264T (=DSM 44701T), isolated from a smear-ripened cheese.</title>
        <authorList>
            <consortium name="US DOE Joint Genome Institute (JGI-PGF)"/>
            <person name="Walter F."/>
            <person name="Albersmeier A."/>
            <person name="Kalinowski J."/>
            <person name="Ruckert C."/>
        </authorList>
    </citation>
    <scope>NUCLEOTIDE SEQUENCE [LARGE SCALE GENOMIC DNA]</scope>
    <source>
        <strain evidence="13 14">NBRC 112785</strain>
    </source>
</reference>
<organism evidence="13 14">
    <name type="scientific">Paraferrimonas haliotis</name>
    <dbReference type="NCBI Taxonomy" id="2013866"/>
    <lineage>
        <taxon>Bacteria</taxon>
        <taxon>Pseudomonadati</taxon>
        <taxon>Pseudomonadota</taxon>
        <taxon>Gammaproteobacteria</taxon>
        <taxon>Alteromonadales</taxon>
        <taxon>Ferrimonadaceae</taxon>
        <taxon>Paraferrimonas</taxon>
    </lineage>
</organism>
<feature type="transmembrane region" description="Helical" evidence="11">
    <location>
        <begin position="377"/>
        <end position="397"/>
    </location>
</feature>
<dbReference type="PANTHER" id="PTHR42837:SF2">
    <property type="entry name" value="MEMBRANE METALLOPROTEASE ARASP2, CHLOROPLASTIC-RELATED"/>
    <property type="match status" value="1"/>
</dbReference>
<keyword evidence="10 11" id="KW-0472">Membrane</keyword>
<evidence type="ECO:0000313" key="14">
    <source>
        <dbReference type="Proteomes" id="UP001157439"/>
    </source>
</evidence>
<keyword evidence="4" id="KW-0645">Protease</keyword>
<accession>A0AA37TTE6</accession>
<proteinExistence type="inferred from homology"/>
<dbReference type="InterPro" id="IPR004387">
    <property type="entry name" value="Pept_M50_Zn"/>
</dbReference>
<dbReference type="GO" id="GO:0016020">
    <property type="term" value="C:membrane"/>
    <property type="evidence" value="ECO:0007669"/>
    <property type="project" value="UniProtKB-SubCell"/>
</dbReference>
<gene>
    <name evidence="13" type="primary">rseP</name>
    <name evidence="13" type="ORF">GCM10007894_06960</name>
</gene>
<feature type="transmembrane region" description="Helical" evidence="11">
    <location>
        <begin position="6"/>
        <end position="29"/>
    </location>
</feature>
<evidence type="ECO:0000256" key="5">
    <source>
        <dbReference type="ARBA" id="ARBA00022692"/>
    </source>
</evidence>
<dbReference type="Pfam" id="PF17820">
    <property type="entry name" value="PDZ_6"/>
    <property type="match status" value="1"/>
</dbReference>
<dbReference type="SUPFAM" id="SSF50156">
    <property type="entry name" value="PDZ domain-like"/>
    <property type="match status" value="2"/>
</dbReference>
<dbReference type="GO" id="GO:0046872">
    <property type="term" value="F:metal ion binding"/>
    <property type="evidence" value="ECO:0007669"/>
    <property type="project" value="UniProtKB-KW"/>
</dbReference>
<feature type="domain" description="PDZ" evidence="12">
    <location>
        <begin position="211"/>
        <end position="280"/>
    </location>
</feature>
<feature type="transmembrane region" description="Helical" evidence="11">
    <location>
        <begin position="99"/>
        <end position="119"/>
    </location>
</feature>
<keyword evidence="14" id="KW-1185">Reference proteome</keyword>
<keyword evidence="5 11" id="KW-0812">Transmembrane</keyword>
<dbReference type="CDD" id="cd06163">
    <property type="entry name" value="S2P-M50_PDZ_RseP-like"/>
    <property type="match status" value="2"/>
</dbReference>
<keyword evidence="9 11" id="KW-0482">Metalloprotease</keyword>
<dbReference type="InterPro" id="IPR036034">
    <property type="entry name" value="PDZ_sf"/>
</dbReference>
<evidence type="ECO:0000256" key="8">
    <source>
        <dbReference type="ARBA" id="ARBA00022989"/>
    </source>
</evidence>
<dbReference type="EC" id="3.4.24.-" evidence="11"/>
<dbReference type="NCBIfam" id="TIGR00054">
    <property type="entry name" value="RIP metalloprotease RseP"/>
    <property type="match status" value="1"/>
</dbReference>
<comment type="caution">
    <text evidence="13">The sequence shown here is derived from an EMBL/GenBank/DDBJ whole genome shotgun (WGS) entry which is preliminary data.</text>
</comment>
<dbReference type="InterPro" id="IPR001478">
    <property type="entry name" value="PDZ"/>
</dbReference>
<protein>
    <recommendedName>
        <fullName evidence="11">Zinc metalloprotease</fullName>
        <ecNumber evidence="11">3.4.24.-</ecNumber>
    </recommendedName>
</protein>
<dbReference type="SMART" id="SM00228">
    <property type="entry name" value="PDZ"/>
    <property type="match status" value="2"/>
</dbReference>
<feature type="domain" description="PDZ" evidence="12">
    <location>
        <begin position="107"/>
        <end position="186"/>
    </location>
</feature>
<comment type="cofactor">
    <cofactor evidence="1 11">
        <name>Zn(2+)</name>
        <dbReference type="ChEBI" id="CHEBI:29105"/>
    </cofactor>
</comment>
<evidence type="ECO:0000256" key="3">
    <source>
        <dbReference type="ARBA" id="ARBA00007931"/>
    </source>
</evidence>
<dbReference type="NCBIfam" id="NF008046">
    <property type="entry name" value="PRK10779.1"/>
    <property type="match status" value="1"/>
</dbReference>
<dbReference type="Proteomes" id="UP001157439">
    <property type="component" value="Unassembled WGS sequence"/>
</dbReference>
<evidence type="ECO:0000256" key="9">
    <source>
        <dbReference type="ARBA" id="ARBA00023049"/>
    </source>
</evidence>
<feature type="transmembrane region" description="Helical" evidence="11">
    <location>
        <begin position="427"/>
        <end position="445"/>
    </location>
</feature>
<name>A0AA37TTE6_9GAMM</name>
<comment type="similarity">
    <text evidence="3 11">Belongs to the peptidase M50B family.</text>
</comment>
<dbReference type="PANTHER" id="PTHR42837">
    <property type="entry name" value="REGULATOR OF SIGMA-E PROTEASE RSEP"/>
    <property type="match status" value="1"/>
</dbReference>
<evidence type="ECO:0000256" key="1">
    <source>
        <dbReference type="ARBA" id="ARBA00001947"/>
    </source>
</evidence>
<evidence type="ECO:0000256" key="10">
    <source>
        <dbReference type="ARBA" id="ARBA00023136"/>
    </source>
</evidence>
<dbReference type="InterPro" id="IPR008915">
    <property type="entry name" value="Peptidase_M50"/>
</dbReference>
<evidence type="ECO:0000256" key="7">
    <source>
        <dbReference type="ARBA" id="ARBA00022833"/>
    </source>
</evidence>
<keyword evidence="11" id="KW-0479">Metal-binding</keyword>
<keyword evidence="8 11" id="KW-1133">Transmembrane helix</keyword>
<dbReference type="EMBL" id="BSPO01000002">
    <property type="protein sequence ID" value="GLS82719.1"/>
    <property type="molecule type" value="Genomic_DNA"/>
</dbReference>
<sequence length="451" mass="48041">MLGILWNLGAFIVALGILIAIHEYGHFWVARKCGVKVERFSIGFGKTLFRKVGNDGCEYVIAAIPLGGYVKMLDERVEDVPESLKSQAFNRKSVWKRSAIIAAGPLANFGFAVLAYYAMLVIGVPSIKPVIVNVEADSPAQVIQVDEPKQITAISGRSVRNWEEAQMAIIGHIGDSSIEVTVEPVSGGASATYQLDSSTWKFDPETESPITSLGLVPFTPEISNTIAFVAEGSAAAKAGLQVGDELILLGGEPVNSWQGFVDVIKRSPGVPLPLEINREGERLQVSLTPDSETDRQGNVSGRIGIAPVTAQWPEAMQIELSFGPFEAIGAAADKTWHMMGLTLGMLGKLFTGDIALNNLSGPISIAQGAGSSAGYGLVYFLGFLALISVNLGIINLLPLPVLDGGHLLYNLVEIVTGKPVPENVQEIGFRIGAATLLVVMGFAIFNDIARL</sequence>
<dbReference type="GO" id="GO:0006508">
    <property type="term" value="P:proteolysis"/>
    <property type="evidence" value="ECO:0007669"/>
    <property type="project" value="UniProtKB-KW"/>
</dbReference>
<evidence type="ECO:0000256" key="2">
    <source>
        <dbReference type="ARBA" id="ARBA00004141"/>
    </source>
</evidence>
<dbReference type="InterPro" id="IPR041489">
    <property type="entry name" value="PDZ_6"/>
</dbReference>
<dbReference type="RefSeq" id="WP_095498864.1">
    <property type="nucleotide sequence ID" value="NZ_BSPO01000002.1"/>
</dbReference>
<dbReference type="GO" id="GO:0004222">
    <property type="term" value="F:metalloendopeptidase activity"/>
    <property type="evidence" value="ECO:0007669"/>
    <property type="project" value="InterPro"/>
</dbReference>
<comment type="subcellular location">
    <subcellularLocation>
        <location evidence="2">Membrane</location>
        <topology evidence="2">Multi-pass membrane protein</topology>
    </subcellularLocation>
</comment>
<evidence type="ECO:0000256" key="4">
    <source>
        <dbReference type="ARBA" id="ARBA00022670"/>
    </source>
</evidence>
<evidence type="ECO:0000256" key="6">
    <source>
        <dbReference type="ARBA" id="ARBA00022801"/>
    </source>
</evidence>